<accession>A0A7C7D6J7</accession>
<dbReference type="InterPro" id="IPR003722">
    <property type="entry name" value="Cbl_synth_CobH/CbiC"/>
</dbReference>
<protein>
    <submittedName>
        <fullName evidence="6">Precorrin-8X methylmutase</fullName>
    </submittedName>
</protein>
<evidence type="ECO:0000313" key="7">
    <source>
        <dbReference type="Proteomes" id="UP000553059"/>
    </source>
</evidence>
<keyword evidence="3" id="KW-0169">Cobalamin biosynthesis</keyword>
<evidence type="ECO:0000256" key="2">
    <source>
        <dbReference type="ARBA" id="ARBA00009774"/>
    </source>
</evidence>
<comment type="caution">
    <text evidence="6">The sequence shown here is derived from an EMBL/GenBank/DDBJ whole genome shotgun (WGS) entry which is preliminary data.</text>
</comment>
<dbReference type="UniPathway" id="UPA00148"/>
<keyword evidence="4" id="KW-0413">Isomerase</keyword>
<comment type="pathway">
    <text evidence="1">Cofactor biosynthesis; adenosylcobalamin biosynthesis.</text>
</comment>
<evidence type="ECO:0000256" key="1">
    <source>
        <dbReference type="ARBA" id="ARBA00004953"/>
    </source>
</evidence>
<dbReference type="EMBL" id="DUTF01000264">
    <property type="protein sequence ID" value="HHY27494.1"/>
    <property type="molecule type" value="Genomic_DNA"/>
</dbReference>
<comment type="similarity">
    <text evidence="2">Belongs to the CobH/CbiC family.</text>
</comment>
<dbReference type="PANTHER" id="PTHR43588">
    <property type="entry name" value="COBALT-PRECORRIN-8 METHYLMUTASE"/>
    <property type="match status" value="1"/>
</dbReference>
<name>A0A7C7D6J7_9FIRM</name>
<reference evidence="6 7" key="1">
    <citation type="journal article" date="2020" name="Biotechnol. Biofuels">
        <title>New insights from the biogas microbiome by comprehensive genome-resolved metagenomics of nearly 1600 species originating from multiple anaerobic digesters.</title>
        <authorList>
            <person name="Campanaro S."/>
            <person name="Treu L."/>
            <person name="Rodriguez-R L.M."/>
            <person name="Kovalovszki A."/>
            <person name="Ziels R.M."/>
            <person name="Maus I."/>
            <person name="Zhu X."/>
            <person name="Kougias P.G."/>
            <person name="Basile A."/>
            <person name="Luo G."/>
            <person name="Schluter A."/>
            <person name="Konstantinidis K.T."/>
            <person name="Angelidaki I."/>
        </authorList>
    </citation>
    <scope>NUCLEOTIDE SEQUENCE [LARGE SCALE GENOMIC DNA]</scope>
    <source>
        <strain evidence="6">AS05jafATM_4</strain>
    </source>
</reference>
<organism evidence="6 7">
    <name type="scientific">Desulfitobacterium dehalogenans</name>
    <dbReference type="NCBI Taxonomy" id="36854"/>
    <lineage>
        <taxon>Bacteria</taxon>
        <taxon>Bacillati</taxon>
        <taxon>Bacillota</taxon>
        <taxon>Clostridia</taxon>
        <taxon>Eubacteriales</taxon>
        <taxon>Desulfitobacteriaceae</taxon>
        <taxon>Desulfitobacterium</taxon>
    </lineage>
</organism>
<evidence type="ECO:0000256" key="4">
    <source>
        <dbReference type="ARBA" id="ARBA00023235"/>
    </source>
</evidence>
<dbReference type="GO" id="GO:0016993">
    <property type="term" value="F:precorrin-8X methylmutase activity"/>
    <property type="evidence" value="ECO:0007669"/>
    <property type="project" value="InterPro"/>
</dbReference>
<dbReference type="GO" id="GO:0009236">
    <property type="term" value="P:cobalamin biosynthetic process"/>
    <property type="evidence" value="ECO:0007669"/>
    <property type="project" value="UniProtKB-UniPathway"/>
</dbReference>
<proteinExistence type="inferred from homology"/>
<evidence type="ECO:0000256" key="3">
    <source>
        <dbReference type="ARBA" id="ARBA00022573"/>
    </source>
</evidence>
<sequence length="212" mass="23035">MKGFITDPQQIERESMRIIRGYLQQDWTEQELKIVERCIHTSGDPTLESVIRIHPQGIEAGLKALQQGAPVITDVEMVRAGIAKKQLSQLGGTAECFLSDPRVADQAAELGITRSMAALRLNKERLKGAIVAIGNAPTALLEVLELAKDPETRPALVVGIPVGFVGAKESKDLLWEEHQEIPSITILGNRGGSPLAATCVNALIYLAIKREI</sequence>
<dbReference type="AlphaFoldDB" id="A0A7C7D6J7"/>
<dbReference type="Pfam" id="PF02570">
    <property type="entry name" value="CbiC"/>
    <property type="match status" value="1"/>
</dbReference>
<evidence type="ECO:0000259" key="5">
    <source>
        <dbReference type="Pfam" id="PF02570"/>
    </source>
</evidence>
<gene>
    <name evidence="6" type="ORF">GX523_12280</name>
</gene>
<dbReference type="Proteomes" id="UP000553059">
    <property type="component" value="Unassembled WGS sequence"/>
</dbReference>
<dbReference type="Gene3D" id="3.40.50.10230">
    <property type="entry name" value="Cobalamin biosynthesis CobH/CbiC, precorrin-8X methylmutase"/>
    <property type="match status" value="1"/>
</dbReference>
<evidence type="ECO:0000313" key="6">
    <source>
        <dbReference type="EMBL" id="HHY27494.1"/>
    </source>
</evidence>
<dbReference type="InterPro" id="IPR036588">
    <property type="entry name" value="CobH/CbiC_sf"/>
</dbReference>
<dbReference type="SUPFAM" id="SSF63965">
    <property type="entry name" value="Precorrin-8X methylmutase CbiC/CobH"/>
    <property type="match status" value="1"/>
</dbReference>
<dbReference type="PANTHER" id="PTHR43588:SF1">
    <property type="entry name" value="COBALT-PRECORRIN-8 METHYLMUTASE"/>
    <property type="match status" value="1"/>
</dbReference>
<feature type="domain" description="Cobalamin biosynthesis precorrin-8X methylmutase CobH/CbiC" evidence="5">
    <location>
        <begin position="10"/>
        <end position="206"/>
    </location>
</feature>